<protein>
    <submittedName>
        <fullName evidence="1">Uncharacterized protein</fullName>
    </submittedName>
</protein>
<sequence>SSIALEKGLYKDTLDCYKVHKHLIERIIEKESLKEEDIRVILKNLGNYLFEALKNKKLHSNYDFGTFPDFCRIGIHSIKKYNESGLNKNIVDYFINYLKTLKIICRK</sequence>
<evidence type="ECO:0000313" key="2">
    <source>
        <dbReference type="Proteomes" id="UP001207440"/>
    </source>
</evidence>
<dbReference type="Proteomes" id="UP001207440">
    <property type="component" value="Unassembled WGS sequence"/>
</dbReference>
<dbReference type="AlphaFoldDB" id="A0AAP3EUY8"/>
<accession>A0AAP3EUY8</accession>
<gene>
    <name evidence="1" type="ORF">OKE68_11705</name>
</gene>
<dbReference type="RefSeq" id="WP_253066542.1">
    <property type="nucleotide sequence ID" value="NZ_JAMXVR010000069.1"/>
</dbReference>
<dbReference type="EMBL" id="JAOZYT010000144">
    <property type="protein sequence ID" value="MCW0524967.1"/>
    <property type="molecule type" value="Genomic_DNA"/>
</dbReference>
<reference evidence="1" key="1">
    <citation type="submission" date="2022-10" db="EMBL/GenBank/DDBJ databases">
        <title>Sifting through the core-genome to identify putative cross-protective antigens against Riemerella anatipestifer.</title>
        <authorList>
            <person name="Zheng X."/>
            <person name="Zhang W."/>
        </authorList>
    </citation>
    <scope>NUCLEOTIDE SEQUENCE</scope>
    <source>
        <strain evidence="1">ZWRA178</strain>
    </source>
</reference>
<proteinExistence type="predicted"/>
<organism evidence="1 2">
    <name type="scientific">Riemerella anatipestifer</name>
    <name type="common">Moraxella anatipestifer</name>
    <dbReference type="NCBI Taxonomy" id="34085"/>
    <lineage>
        <taxon>Bacteria</taxon>
        <taxon>Pseudomonadati</taxon>
        <taxon>Bacteroidota</taxon>
        <taxon>Flavobacteriia</taxon>
        <taxon>Flavobacteriales</taxon>
        <taxon>Weeksellaceae</taxon>
        <taxon>Riemerella</taxon>
    </lineage>
</organism>
<evidence type="ECO:0000313" key="1">
    <source>
        <dbReference type="EMBL" id="MCW0524967.1"/>
    </source>
</evidence>
<feature type="non-terminal residue" evidence="1">
    <location>
        <position position="1"/>
    </location>
</feature>
<name>A0AAP3EUY8_RIEAN</name>
<comment type="caution">
    <text evidence="1">The sequence shown here is derived from an EMBL/GenBank/DDBJ whole genome shotgun (WGS) entry which is preliminary data.</text>
</comment>